<dbReference type="PANTHER" id="PTHR33602:SF1">
    <property type="entry name" value="REGULATORY PROTEIN RECX FAMILY PROTEIN"/>
    <property type="match status" value="1"/>
</dbReference>
<sequence length="273" mass="31513">MAKISKITTQKKRKNRFNIFIEEGKGESYAFSVDEDILVKYALRKGMEVDQATMESLKAQDEIHKFYGMAVNLLSYRIRSEKELTDYLRKKEAEEEQIQQVLNKLKQEGYVDDREFAYTFVRSRMNTSSKGPLLLKKELLEKGITAAIAEEAIAVYSPETQREKVLKLIEKKLSSRSKKSFQQQIQSVQATLVQKGFSTDVIRDSLQEASATYRDQDAEKEAVMHQGLKLLGKYQHKAEGYELKQKIKAGLYRKGFEMDKIEAFIDEHVESKA</sequence>
<feature type="domain" description="RecX third three-helical" evidence="8">
    <location>
        <begin position="221"/>
        <end position="265"/>
    </location>
</feature>
<feature type="coiled-coil region" evidence="6">
    <location>
        <begin position="77"/>
        <end position="108"/>
    </location>
</feature>
<dbReference type="Pfam" id="PF21982">
    <property type="entry name" value="RecX_HTH1"/>
    <property type="match status" value="1"/>
</dbReference>
<feature type="domain" description="RecX second three-helical" evidence="7">
    <location>
        <begin position="112"/>
        <end position="153"/>
    </location>
</feature>
<comment type="subcellular location">
    <subcellularLocation>
        <location evidence="1 5">Cytoplasm</location>
    </subcellularLocation>
</comment>
<dbReference type="PANTHER" id="PTHR33602">
    <property type="entry name" value="REGULATORY PROTEIN RECX FAMILY PROTEIN"/>
    <property type="match status" value="1"/>
</dbReference>
<evidence type="ECO:0000256" key="6">
    <source>
        <dbReference type="SAM" id="Coils"/>
    </source>
</evidence>
<dbReference type="HAMAP" id="MF_01114">
    <property type="entry name" value="RecX"/>
    <property type="match status" value="1"/>
</dbReference>
<dbReference type="NCBIfam" id="NF010733">
    <property type="entry name" value="PRK14135.1"/>
    <property type="match status" value="1"/>
</dbReference>
<feature type="domain" description="RecX first three-helical" evidence="9">
    <location>
        <begin position="67"/>
        <end position="105"/>
    </location>
</feature>
<dbReference type="InterPro" id="IPR003783">
    <property type="entry name" value="Regulatory_RecX"/>
</dbReference>
<evidence type="ECO:0000259" key="8">
    <source>
        <dbReference type="Pfam" id="PF21981"/>
    </source>
</evidence>
<keyword evidence="6" id="KW-0175">Coiled coil</keyword>
<organism evidence="10 11">
    <name type="scientific">Salinibacillus aidingensis</name>
    <dbReference type="NCBI Taxonomy" id="237684"/>
    <lineage>
        <taxon>Bacteria</taxon>
        <taxon>Bacillati</taxon>
        <taxon>Bacillota</taxon>
        <taxon>Bacilli</taxon>
        <taxon>Bacillales</taxon>
        <taxon>Bacillaceae</taxon>
        <taxon>Salinibacillus</taxon>
    </lineage>
</organism>
<dbReference type="RefSeq" id="WP_343842101.1">
    <property type="nucleotide sequence ID" value="NZ_BAAADO010000005.1"/>
</dbReference>
<name>A0ABN1BIC3_9BACI</name>
<protein>
    <recommendedName>
        <fullName evidence="3 5">Regulatory protein RecX</fullName>
    </recommendedName>
</protein>
<dbReference type="InterPro" id="IPR053926">
    <property type="entry name" value="RecX_HTH_1st"/>
</dbReference>
<proteinExistence type="inferred from homology"/>
<dbReference type="EMBL" id="BAAADO010000005">
    <property type="protein sequence ID" value="GAA0498565.1"/>
    <property type="molecule type" value="Genomic_DNA"/>
</dbReference>
<keyword evidence="4 5" id="KW-0963">Cytoplasm</keyword>
<evidence type="ECO:0000256" key="1">
    <source>
        <dbReference type="ARBA" id="ARBA00004496"/>
    </source>
</evidence>
<evidence type="ECO:0000259" key="9">
    <source>
        <dbReference type="Pfam" id="PF21982"/>
    </source>
</evidence>
<dbReference type="InterPro" id="IPR053924">
    <property type="entry name" value="RecX_HTH_2nd"/>
</dbReference>
<dbReference type="Pfam" id="PF21981">
    <property type="entry name" value="RecX_HTH3"/>
    <property type="match status" value="2"/>
</dbReference>
<dbReference type="Proteomes" id="UP001500880">
    <property type="component" value="Unassembled WGS sequence"/>
</dbReference>
<accession>A0ABN1BIC3</accession>
<dbReference type="Gene3D" id="1.10.10.10">
    <property type="entry name" value="Winged helix-like DNA-binding domain superfamily/Winged helix DNA-binding domain"/>
    <property type="match status" value="4"/>
</dbReference>
<gene>
    <name evidence="5 10" type="primary">recX</name>
    <name evidence="10" type="ORF">GCM10008986_27100</name>
</gene>
<evidence type="ECO:0000313" key="11">
    <source>
        <dbReference type="Proteomes" id="UP001500880"/>
    </source>
</evidence>
<dbReference type="Pfam" id="PF02631">
    <property type="entry name" value="RecX_HTH2"/>
    <property type="match status" value="1"/>
</dbReference>
<feature type="domain" description="RecX third three-helical" evidence="8">
    <location>
        <begin position="161"/>
        <end position="204"/>
    </location>
</feature>
<evidence type="ECO:0000256" key="3">
    <source>
        <dbReference type="ARBA" id="ARBA00018111"/>
    </source>
</evidence>
<evidence type="ECO:0000313" key="10">
    <source>
        <dbReference type="EMBL" id="GAA0498565.1"/>
    </source>
</evidence>
<evidence type="ECO:0000256" key="4">
    <source>
        <dbReference type="ARBA" id="ARBA00022490"/>
    </source>
</evidence>
<evidence type="ECO:0000259" key="7">
    <source>
        <dbReference type="Pfam" id="PF02631"/>
    </source>
</evidence>
<keyword evidence="11" id="KW-1185">Reference proteome</keyword>
<comment type="caution">
    <text evidence="10">The sequence shown here is derived from an EMBL/GenBank/DDBJ whole genome shotgun (WGS) entry which is preliminary data.</text>
</comment>
<dbReference type="InterPro" id="IPR036388">
    <property type="entry name" value="WH-like_DNA-bd_sf"/>
</dbReference>
<comment type="similarity">
    <text evidence="2 5">Belongs to the RecX family.</text>
</comment>
<evidence type="ECO:0000256" key="2">
    <source>
        <dbReference type="ARBA" id="ARBA00009695"/>
    </source>
</evidence>
<evidence type="ECO:0000256" key="5">
    <source>
        <dbReference type="HAMAP-Rule" id="MF_01114"/>
    </source>
</evidence>
<dbReference type="InterPro" id="IPR053925">
    <property type="entry name" value="RecX_HTH_3rd"/>
</dbReference>
<comment type="function">
    <text evidence="5">Modulates RecA activity.</text>
</comment>
<reference evidence="10 11" key="1">
    <citation type="journal article" date="2019" name="Int. J. Syst. Evol. Microbiol.">
        <title>The Global Catalogue of Microorganisms (GCM) 10K type strain sequencing project: providing services to taxonomists for standard genome sequencing and annotation.</title>
        <authorList>
            <consortium name="The Broad Institute Genomics Platform"/>
            <consortium name="The Broad Institute Genome Sequencing Center for Infectious Disease"/>
            <person name="Wu L."/>
            <person name="Ma J."/>
        </authorList>
    </citation>
    <scope>NUCLEOTIDE SEQUENCE [LARGE SCALE GENOMIC DNA]</scope>
    <source>
        <strain evidence="10 11">JCM 12389</strain>
    </source>
</reference>